<dbReference type="PANTHER" id="PTHR38123:SF6">
    <property type="entry name" value="CELL WALL SERINE-THREONINE-RICH GALACTOMANNOPROTEIN MP1 (AFU_ORTHOLOGUE AFUA_4G03240)"/>
    <property type="match status" value="1"/>
</dbReference>
<organism evidence="3 4">
    <name type="scientific">Colletotrichum sublineola</name>
    <name type="common">Sorghum anthracnose fungus</name>
    <dbReference type="NCBI Taxonomy" id="1173701"/>
    <lineage>
        <taxon>Eukaryota</taxon>
        <taxon>Fungi</taxon>
        <taxon>Dikarya</taxon>
        <taxon>Ascomycota</taxon>
        <taxon>Pezizomycotina</taxon>
        <taxon>Sordariomycetes</taxon>
        <taxon>Hypocreomycetidae</taxon>
        <taxon>Glomerellales</taxon>
        <taxon>Glomerellaceae</taxon>
        <taxon>Colletotrichum</taxon>
        <taxon>Colletotrichum graminicola species complex</taxon>
    </lineage>
</organism>
<keyword evidence="2" id="KW-0732">Signal</keyword>
<evidence type="ECO:0000256" key="1">
    <source>
        <dbReference type="SAM" id="MobiDB-lite"/>
    </source>
</evidence>
<sequence>MQLTQTLLFTLIGTAFASPIIEKRQAAQVIQTAVTSVQGAISKLDTAIKAVGDDINSAQPALTAATDLQGVITKAAADVQAAPPLQLQEALGLQQLATDLQGSATTLIDDIIAKKPNFDKLGVSNVVLDNLKQQKETTQNLGKGLISKVPAIGQGIAQQTIDGLTAVIDKGVQAYSSGAAAASTPAGSAPPAAKPGNGTAVLPAAAPATPKSPVNSATTPPATAPKTPAAAPAGGIGGLIGGLGGAGGLGSLLGGLTGGAAGGGASGAGGAGGLGSLLSGLGGSLLGGLGSLGGASAGASGSARAGVGKGGSGGKVRCHVSFGGGDGTLSVSDMFASESLPAVRRPIRTDHNSTDAQKHGAEVGAGAVSEFFTSYLVIPRLCIRYSPFLSLTFEFHMTTSGQGLTLDAIVYSNKNTAYKSFPFSTQNHVLTEPTPRRSKVYCKRVQKGNIPSHTLSSRHRCHHRRGAQHAILERPAHAPLPMLKRTRLALADAIAHVSSSP</sequence>
<keyword evidence="4" id="KW-1185">Reference proteome</keyword>
<dbReference type="OrthoDB" id="2422134at2759"/>
<name>A0A066X4B3_COLSU</name>
<accession>A0A066X4B3</accession>
<dbReference type="eggNOG" id="ENOG502RPSB">
    <property type="taxonomic scope" value="Eukaryota"/>
</dbReference>
<dbReference type="Pfam" id="PF12296">
    <property type="entry name" value="HsbA"/>
    <property type="match status" value="1"/>
</dbReference>
<evidence type="ECO:0000313" key="4">
    <source>
        <dbReference type="Proteomes" id="UP000027238"/>
    </source>
</evidence>
<evidence type="ECO:0008006" key="5">
    <source>
        <dbReference type="Google" id="ProtNLM"/>
    </source>
</evidence>
<comment type="caution">
    <text evidence="3">The sequence shown here is derived from an EMBL/GenBank/DDBJ whole genome shotgun (WGS) entry which is preliminary data.</text>
</comment>
<reference evidence="4" key="1">
    <citation type="journal article" date="2014" name="Genome Announc.">
        <title>Draft genome sequence of Colletotrichum sublineola, a destructive pathogen of cultivated sorghum.</title>
        <authorList>
            <person name="Baroncelli R."/>
            <person name="Sanz-Martin J.M."/>
            <person name="Rech G.E."/>
            <person name="Sukno S.A."/>
            <person name="Thon M.R."/>
        </authorList>
    </citation>
    <scope>NUCLEOTIDE SEQUENCE [LARGE SCALE GENOMIC DNA]</scope>
    <source>
        <strain evidence="4">TX430BB</strain>
    </source>
</reference>
<proteinExistence type="predicted"/>
<feature type="compositionally biased region" description="Low complexity" evidence="1">
    <location>
        <begin position="217"/>
        <end position="230"/>
    </location>
</feature>
<dbReference type="EMBL" id="JMSE01001467">
    <property type="protein sequence ID" value="KDN60850.1"/>
    <property type="molecule type" value="Genomic_DNA"/>
</dbReference>
<feature type="chain" id="PRO_5001633569" description="Cell wall protein" evidence="2">
    <location>
        <begin position="18"/>
        <end position="501"/>
    </location>
</feature>
<dbReference type="PANTHER" id="PTHR38123">
    <property type="entry name" value="CELL WALL SERINE-THREONINE-RICH GALACTOMANNOPROTEIN MP1 (AFU_ORTHOLOGUE AFUA_4G03240)"/>
    <property type="match status" value="1"/>
</dbReference>
<dbReference type="STRING" id="1173701.A0A066X4B3"/>
<dbReference type="InterPro" id="IPR021054">
    <property type="entry name" value="Cell_wall_mannoprotein_1"/>
</dbReference>
<dbReference type="AlphaFoldDB" id="A0A066X4B3"/>
<feature type="compositionally biased region" description="Low complexity" evidence="1">
    <location>
        <begin position="181"/>
        <end position="209"/>
    </location>
</feature>
<dbReference type="HOGENOM" id="CLU_544019_0_0_1"/>
<dbReference type="GO" id="GO:0005576">
    <property type="term" value="C:extracellular region"/>
    <property type="evidence" value="ECO:0007669"/>
    <property type="project" value="TreeGrafter"/>
</dbReference>
<evidence type="ECO:0000313" key="3">
    <source>
        <dbReference type="EMBL" id="KDN60850.1"/>
    </source>
</evidence>
<dbReference type="Proteomes" id="UP000027238">
    <property type="component" value="Unassembled WGS sequence"/>
</dbReference>
<protein>
    <recommendedName>
        <fullName evidence="5">Cell wall protein</fullName>
    </recommendedName>
</protein>
<evidence type="ECO:0000256" key="2">
    <source>
        <dbReference type="SAM" id="SignalP"/>
    </source>
</evidence>
<dbReference type="Gene3D" id="1.20.1280.140">
    <property type="match status" value="1"/>
</dbReference>
<feature type="region of interest" description="Disordered" evidence="1">
    <location>
        <begin position="181"/>
        <end position="230"/>
    </location>
</feature>
<gene>
    <name evidence="3" type="ORF">CSUB01_04651</name>
</gene>
<feature type="signal peptide" evidence="2">
    <location>
        <begin position="1"/>
        <end position="17"/>
    </location>
</feature>